<dbReference type="EMBL" id="MNBE01000775">
    <property type="protein sequence ID" value="OKO89279.1"/>
    <property type="molecule type" value="Genomic_DNA"/>
</dbReference>
<dbReference type="OrthoDB" id="4309011at2759"/>
<dbReference type="Proteomes" id="UP000186955">
    <property type="component" value="Unassembled WGS sequence"/>
</dbReference>
<evidence type="ECO:0000313" key="2">
    <source>
        <dbReference type="Proteomes" id="UP000186955"/>
    </source>
</evidence>
<protein>
    <submittedName>
        <fullName evidence="1">Uncharacterized protein</fullName>
    </submittedName>
</protein>
<gene>
    <name evidence="1" type="ORF">PENSUB_13814</name>
</gene>
<sequence>MAEFIKAEISNADAAIATRDSAIALLRRLESAKHENKALQYLCDQLSCTADILDTFAATFDKPDTCKLSLKAQHQLRAAVESNRNACARYHEEFEERRKCPLNDSLYYSDWEGFHDLEGIESRILGERLQVLGSTMITVMDVSAVIHVLPESGAISDRNRAPLVAKENELLSAMIKTNEWQQAHQSNERVVERIACEMRGHGTGIIRQRQIYDELFSEIYELRRGQEARFPKGDQIPQSVVNVMPEEAELIVYDGVMQYIED</sequence>
<accession>A0A1Q5SMR0</accession>
<name>A0A1Q5SMR0_9EURO</name>
<reference evidence="1 2" key="1">
    <citation type="submission" date="2016-10" db="EMBL/GenBank/DDBJ databases">
        <title>Genome sequence of the ascomycete fungus Penicillium subrubescens.</title>
        <authorList>
            <person name="De Vries R.P."/>
            <person name="Peng M."/>
            <person name="Dilokpimol A."/>
            <person name="Hilden K."/>
            <person name="Makela M.R."/>
            <person name="Grigoriev I."/>
            <person name="Riley R."/>
            <person name="Granchi Z."/>
        </authorList>
    </citation>
    <scope>NUCLEOTIDE SEQUENCE [LARGE SCALE GENOMIC DNA]</scope>
    <source>
        <strain evidence="1 2">CBS 132785</strain>
    </source>
</reference>
<dbReference type="AlphaFoldDB" id="A0A1Q5SMR0"/>
<organism evidence="1 2">
    <name type="scientific">Penicillium subrubescens</name>
    <dbReference type="NCBI Taxonomy" id="1316194"/>
    <lineage>
        <taxon>Eukaryota</taxon>
        <taxon>Fungi</taxon>
        <taxon>Dikarya</taxon>
        <taxon>Ascomycota</taxon>
        <taxon>Pezizomycotina</taxon>
        <taxon>Eurotiomycetes</taxon>
        <taxon>Eurotiomycetidae</taxon>
        <taxon>Eurotiales</taxon>
        <taxon>Aspergillaceae</taxon>
        <taxon>Penicillium</taxon>
    </lineage>
</organism>
<keyword evidence="2" id="KW-1185">Reference proteome</keyword>
<proteinExistence type="predicted"/>
<comment type="caution">
    <text evidence="1">The sequence shown here is derived from an EMBL/GenBank/DDBJ whole genome shotgun (WGS) entry which is preliminary data.</text>
</comment>
<evidence type="ECO:0000313" key="1">
    <source>
        <dbReference type="EMBL" id="OKO89279.1"/>
    </source>
</evidence>